<dbReference type="Gene3D" id="2.40.50.140">
    <property type="entry name" value="Nucleic acid-binding proteins"/>
    <property type="match status" value="1"/>
</dbReference>
<dbReference type="PROSITE" id="PS51721">
    <property type="entry name" value="G_CP"/>
    <property type="match status" value="1"/>
</dbReference>
<reference evidence="14" key="1">
    <citation type="submission" date="2016-11" db="EMBL/GenBank/DDBJ databases">
        <title>Trade-off between light-utilization and light-protection in marine flavobacteria.</title>
        <authorList>
            <person name="Kumagai Y."/>
            <person name="Yoshizawa S."/>
            <person name="Kogure K."/>
        </authorList>
    </citation>
    <scope>NUCLEOTIDE SEQUENCE [LARGE SCALE GENOMIC DNA]</scope>
    <source>
        <strain evidence="14">SG-18</strain>
    </source>
</reference>
<protein>
    <recommendedName>
        <fullName evidence="10">Small ribosomal subunit biogenesis GTPase RsgA</fullName>
        <ecNumber evidence="10">3.6.1.-</ecNumber>
    </recommendedName>
</protein>
<evidence type="ECO:0000256" key="4">
    <source>
        <dbReference type="ARBA" id="ARBA00022730"/>
    </source>
</evidence>
<keyword evidence="7 10" id="KW-0862">Zinc</keyword>
<evidence type="ECO:0000256" key="9">
    <source>
        <dbReference type="ARBA" id="ARBA00023134"/>
    </source>
</evidence>
<keyword evidence="6 10" id="KW-0378">Hydrolase</keyword>
<dbReference type="NCBIfam" id="TIGR00157">
    <property type="entry name" value="ribosome small subunit-dependent GTPase A"/>
    <property type="match status" value="1"/>
</dbReference>
<dbReference type="GO" id="GO:0005525">
    <property type="term" value="F:GTP binding"/>
    <property type="evidence" value="ECO:0007669"/>
    <property type="project" value="UniProtKB-UniRule"/>
</dbReference>
<dbReference type="OrthoDB" id="9809485at2"/>
<dbReference type="PROSITE" id="PS50936">
    <property type="entry name" value="ENGC_GTPASE"/>
    <property type="match status" value="1"/>
</dbReference>
<accession>A0A2S7T818</accession>
<dbReference type="EMBL" id="MQVX01000001">
    <property type="protein sequence ID" value="PQJ15721.1"/>
    <property type="molecule type" value="Genomic_DNA"/>
</dbReference>
<feature type="binding site" evidence="10">
    <location>
        <position position="278"/>
    </location>
    <ligand>
        <name>Zn(2+)</name>
        <dbReference type="ChEBI" id="CHEBI:29105"/>
    </ligand>
</feature>
<dbReference type="InterPro" id="IPR031944">
    <property type="entry name" value="RsgA_N"/>
</dbReference>
<feature type="binding site" evidence="10">
    <location>
        <position position="270"/>
    </location>
    <ligand>
        <name>Zn(2+)</name>
        <dbReference type="ChEBI" id="CHEBI:29105"/>
    </ligand>
</feature>
<comment type="similarity">
    <text evidence="10">Belongs to the TRAFAC class YlqF/YawG GTPase family. RsgA subfamily.</text>
</comment>
<keyword evidence="8 10" id="KW-0694">RNA-binding</keyword>
<comment type="cofactor">
    <cofactor evidence="10">
        <name>Zn(2+)</name>
        <dbReference type="ChEBI" id="CHEBI:29105"/>
    </cofactor>
    <text evidence="10">Binds 1 zinc ion per subunit.</text>
</comment>
<dbReference type="CDD" id="cd01854">
    <property type="entry name" value="YjeQ_EngC"/>
    <property type="match status" value="1"/>
</dbReference>
<evidence type="ECO:0000256" key="1">
    <source>
        <dbReference type="ARBA" id="ARBA00022490"/>
    </source>
</evidence>
<keyword evidence="5 10" id="KW-0547">Nucleotide-binding</keyword>
<comment type="caution">
    <text evidence="13">The sequence shown here is derived from an EMBL/GenBank/DDBJ whole genome shotgun (WGS) entry which is preliminary data.</text>
</comment>
<evidence type="ECO:0000313" key="14">
    <source>
        <dbReference type="Proteomes" id="UP000239366"/>
    </source>
</evidence>
<keyword evidence="9 10" id="KW-0342">GTP-binding</keyword>
<dbReference type="HAMAP" id="MF_01820">
    <property type="entry name" value="GTPase_RsgA"/>
    <property type="match status" value="1"/>
</dbReference>
<comment type="subunit">
    <text evidence="10">Monomer. Associates with 30S ribosomal subunit, binds 16S rRNA.</text>
</comment>
<dbReference type="RefSeq" id="WP_105001374.1">
    <property type="nucleotide sequence ID" value="NZ_MQVX01000001.1"/>
</dbReference>
<dbReference type="Pfam" id="PF03193">
    <property type="entry name" value="RsgA_GTPase"/>
    <property type="match status" value="1"/>
</dbReference>
<proteinExistence type="inferred from homology"/>
<dbReference type="Proteomes" id="UP000239366">
    <property type="component" value="Unassembled WGS sequence"/>
</dbReference>
<dbReference type="AlphaFoldDB" id="A0A2S7T818"/>
<dbReference type="InterPro" id="IPR010914">
    <property type="entry name" value="RsgA_GTPase_dom"/>
</dbReference>
<dbReference type="PANTHER" id="PTHR32120:SF11">
    <property type="entry name" value="SMALL RIBOSOMAL SUBUNIT BIOGENESIS GTPASE RSGA 1, MITOCHONDRIAL-RELATED"/>
    <property type="match status" value="1"/>
</dbReference>
<dbReference type="InterPro" id="IPR030378">
    <property type="entry name" value="G_CP_dom"/>
</dbReference>
<dbReference type="GO" id="GO:0046872">
    <property type="term" value="F:metal ion binding"/>
    <property type="evidence" value="ECO:0007669"/>
    <property type="project" value="UniProtKB-KW"/>
</dbReference>
<dbReference type="GO" id="GO:0003924">
    <property type="term" value="F:GTPase activity"/>
    <property type="evidence" value="ECO:0007669"/>
    <property type="project" value="UniProtKB-UniRule"/>
</dbReference>
<dbReference type="Gene3D" id="3.40.50.300">
    <property type="entry name" value="P-loop containing nucleotide triphosphate hydrolases"/>
    <property type="match status" value="1"/>
</dbReference>
<evidence type="ECO:0000256" key="2">
    <source>
        <dbReference type="ARBA" id="ARBA00022517"/>
    </source>
</evidence>
<dbReference type="PANTHER" id="PTHR32120">
    <property type="entry name" value="SMALL RIBOSOMAL SUBUNIT BIOGENESIS GTPASE RSGA"/>
    <property type="match status" value="1"/>
</dbReference>
<comment type="function">
    <text evidence="10">One of several proteins that assist in the late maturation steps of the functional core of the 30S ribosomal subunit. Helps release RbfA from mature subunits. May play a role in the assembly of ribosomal proteins into the subunit. Circularly permuted GTPase that catalyzes slow GTP hydrolysis, GTPase activity is stimulated by the 30S ribosomal subunit.</text>
</comment>
<evidence type="ECO:0000259" key="11">
    <source>
        <dbReference type="PROSITE" id="PS50936"/>
    </source>
</evidence>
<name>A0A2S7T818_9FLAO</name>
<evidence type="ECO:0000256" key="5">
    <source>
        <dbReference type="ARBA" id="ARBA00022741"/>
    </source>
</evidence>
<feature type="domain" description="CP-type G" evidence="12">
    <location>
        <begin position="81"/>
        <end position="241"/>
    </location>
</feature>
<dbReference type="InterPro" id="IPR027417">
    <property type="entry name" value="P-loop_NTPase"/>
</dbReference>
<gene>
    <name evidence="10" type="primary">rsgA</name>
    <name evidence="13" type="ORF">BST99_08245</name>
</gene>
<dbReference type="SUPFAM" id="SSF50249">
    <property type="entry name" value="Nucleic acid-binding proteins"/>
    <property type="match status" value="1"/>
</dbReference>
<keyword evidence="3 10" id="KW-0479">Metal-binding</keyword>
<keyword evidence="2 10" id="KW-0690">Ribosome biogenesis</keyword>
<dbReference type="InterPro" id="IPR012340">
    <property type="entry name" value="NA-bd_OB-fold"/>
</dbReference>
<dbReference type="GO" id="GO:0005737">
    <property type="term" value="C:cytoplasm"/>
    <property type="evidence" value="ECO:0007669"/>
    <property type="project" value="UniProtKB-SubCell"/>
</dbReference>
<evidence type="ECO:0000256" key="8">
    <source>
        <dbReference type="ARBA" id="ARBA00022884"/>
    </source>
</evidence>
<sequence length="318" mass="36686">MVGQVYKSTGSWYEVKTAEGKLYSCRIKGKFRLAGIKSTNPIAVGDWVEFELQEEETEESGVIHVIQERKNYIIRKSVNLSKQVHIIASNLDQVFLMVTYNNPTTYPRFIDRFLVTAEAYDIPVVLLFNKMDTYSGEDWEEWQFLIHTYRTIGYHCMEISALEQTGLEEIRELMMDKVSMFAGNSGVGKSTLVNALQPGLNLKTREITEQHAQGQHTTTFAEMYDLDFGARIIDTPGIKGFGVVDMEKEEIGDYFPEFFRLKSECKFNNCLHLDEPKCAVKDALDQGELFWSRYRSYVQLLEGEEDSYRLDPFSENEN</sequence>
<comment type="subcellular location">
    <subcellularLocation>
        <location evidence="10">Cytoplasm</location>
    </subcellularLocation>
</comment>
<dbReference type="InterPro" id="IPR004881">
    <property type="entry name" value="Ribosome_biogen_GTPase_RsgA"/>
</dbReference>
<keyword evidence="14" id="KW-1185">Reference proteome</keyword>
<feature type="binding site" evidence="10">
    <location>
        <position position="265"/>
    </location>
    <ligand>
        <name>Zn(2+)</name>
        <dbReference type="ChEBI" id="CHEBI:29105"/>
    </ligand>
</feature>
<dbReference type="Pfam" id="PF16745">
    <property type="entry name" value="RsgA_N"/>
    <property type="match status" value="1"/>
</dbReference>
<dbReference type="GO" id="GO:0042274">
    <property type="term" value="P:ribosomal small subunit biogenesis"/>
    <property type="evidence" value="ECO:0007669"/>
    <property type="project" value="UniProtKB-UniRule"/>
</dbReference>
<organism evidence="13 14">
    <name type="scientific">Aureicoccus marinus</name>
    <dbReference type="NCBI Taxonomy" id="754435"/>
    <lineage>
        <taxon>Bacteria</taxon>
        <taxon>Pseudomonadati</taxon>
        <taxon>Bacteroidota</taxon>
        <taxon>Flavobacteriia</taxon>
        <taxon>Flavobacteriales</taxon>
        <taxon>Flavobacteriaceae</taxon>
        <taxon>Aureicoccus</taxon>
    </lineage>
</organism>
<evidence type="ECO:0000313" key="13">
    <source>
        <dbReference type="EMBL" id="PQJ15721.1"/>
    </source>
</evidence>
<keyword evidence="1 10" id="KW-0963">Cytoplasm</keyword>
<evidence type="ECO:0000256" key="7">
    <source>
        <dbReference type="ARBA" id="ARBA00022833"/>
    </source>
</evidence>
<dbReference type="GO" id="GO:0019843">
    <property type="term" value="F:rRNA binding"/>
    <property type="evidence" value="ECO:0007669"/>
    <property type="project" value="UniProtKB-KW"/>
</dbReference>
<evidence type="ECO:0000256" key="6">
    <source>
        <dbReference type="ARBA" id="ARBA00022801"/>
    </source>
</evidence>
<dbReference type="Gene3D" id="1.10.40.50">
    <property type="entry name" value="Probable gtpase engc, domain 3"/>
    <property type="match status" value="1"/>
</dbReference>
<feature type="binding site" evidence="10">
    <location>
        <position position="272"/>
    </location>
    <ligand>
        <name>Zn(2+)</name>
        <dbReference type="ChEBI" id="CHEBI:29105"/>
    </ligand>
</feature>
<dbReference type="EC" id="3.6.1.-" evidence="10"/>
<dbReference type="SUPFAM" id="SSF52540">
    <property type="entry name" value="P-loop containing nucleoside triphosphate hydrolases"/>
    <property type="match status" value="1"/>
</dbReference>
<keyword evidence="4 10" id="KW-0699">rRNA-binding</keyword>
<feature type="domain" description="EngC GTPase" evidence="11">
    <location>
        <begin position="89"/>
        <end position="239"/>
    </location>
</feature>
<feature type="binding site" evidence="10">
    <location>
        <begin position="183"/>
        <end position="191"/>
    </location>
    <ligand>
        <name>GTP</name>
        <dbReference type="ChEBI" id="CHEBI:37565"/>
    </ligand>
</feature>
<evidence type="ECO:0000256" key="3">
    <source>
        <dbReference type="ARBA" id="ARBA00022723"/>
    </source>
</evidence>
<feature type="binding site" evidence="10">
    <location>
        <begin position="129"/>
        <end position="132"/>
    </location>
    <ligand>
        <name>GTP</name>
        <dbReference type="ChEBI" id="CHEBI:37565"/>
    </ligand>
</feature>
<dbReference type="CDD" id="cd04466">
    <property type="entry name" value="S1_YloQ_GTPase"/>
    <property type="match status" value="1"/>
</dbReference>
<evidence type="ECO:0000256" key="10">
    <source>
        <dbReference type="HAMAP-Rule" id="MF_01820"/>
    </source>
</evidence>
<evidence type="ECO:0000259" key="12">
    <source>
        <dbReference type="PROSITE" id="PS51721"/>
    </source>
</evidence>